<feature type="zinc finger region" description="dksA C4-type" evidence="4">
    <location>
        <begin position="91"/>
        <end position="115"/>
    </location>
</feature>
<evidence type="ECO:0000313" key="7">
    <source>
        <dbReference type="EMBL" id="WOB10629.1"/>
    </source>
</evidence>
<evidence type="ECO:0000256" key="2">
    <source>
        <dbReference type="ARBA" id="ARBA00022771"/>
    </source>
</evidence>
<dbReference type="PROSITE" id="PS51128">
    <property type="entry name" value="ZF_DKSA_2"/>
    <property type="match status" value="1"/>
</dbReference>
<dbReference type="InterPro" id="IPR000962">
    <property type="entry name" value="Znf_DskA_TraR"/>
</dbReference>
<gene>
    <name evidence="7" type="ORF">RXV79_11350</name>
</gene>
<dbReference type="PANTHER" id="PTHR33823">
    <property type="entry name" value="RNA POLYMERASE-BINDING TRANSCRIPTION FACTOR DKSA-RELATED"/>
    <property type="match status" value="1"/>
</dbReference>
<sequence>MDVPTQAHLTTLRDLLLYRRRELTSDVHAAELTRQAAVSSSPATEVSTHAEGAAQFAQAEVDAAQEQRDRDELAQVDAALVRLDQGVYGDCADCGEAIALQRLMAQPAALRCAACQVAFEHRPGAAAHRA</sequence>
<evidence type="ECO:0000256" key="3">
    <source>
        <dbReference type="ARBA" id="ARBA00022833"/>
    </source>
</evidence>
<evidence type="ECO:0000256" key="4">
    <source>
        <dbReference type="PROSITE-ProRule" id="PRU00510"/>
    </source>
</evidence>
<organism evidence="7 8">
    <name type="scientific">Piscinibacter gummiphilus</name>
    <dbReference type="NCBI Taxonomy" id="946333"/>
    <lineage>
        <taxon>Bacteria</taxon>
        <taxon>Pseudomonadati</taxon>
        <taxon>Pseudomonadota</taxon>
        <taxon>Betaproteobacteria</taxon>
        <taxon>Burkholderiales</taxon>
        <taxon>Sphaerotilaceae</taxon>
        <taxon>Piscinibacter</taxon>
    </lineage>
</organism>
<dbReference type="PANTHER" id="PTHR33823:SF4">
    <property type="entry name" value="GENERAL STRESS PROTEIN 16O"/>
    <property type="match status" value="1"/>
</dbReference>
<name>A0ABZ0D051_9BURK</name>
<dbReference type="Gene3D" id="1.20.120.910">
    <property type="entry name" value="DksA, coiled-coil domain"/>
    <property type="match status" value="1"/>
</dbReference>
<dbReference type="InterPro" id="IPR037187">
    <property type="entry name" value="DnaK_N"/>
</dbReference>
<dbReference type="SUPFAM" id="SSF57716">
    <property type="entry name" value="Glucocorticoid receptor-like (DNA-binding domain)"/>
    <property type="match status" value="1"/>
</dbReference>
<dbReference type="SUPFAM" id="SSF109635">
    <property type="entry name" value="DnaK suppressor protein DksA, alpha-hairpin domain"/>
    <property type="match status" value="1"/>
</dbReference>
<keyword evidence="1" id="KW-0479">Metal-binding</keyword>
<protein>
    <submittedName>
        <fullName evidence="7">TraR/DksA family transcriptional regulator</fullName>
    </submittedName>
</protein>
<dbReference type="Pfam" id="PF01258">
    <property type="entry name" value="zf-dskA_traR"/>
    <property type="match status" value="1"/>
</dbReference>
<accession>A0ABZ0D051</accession>
<keyword evidence="2" id="KW-0863">Zinc-finger</keyword>
<feature type="compositionally biased region" description="Low complexity" evidence="5">
    <location>
        <begin position="53"/>
        <end position="64"/>
    </location>
</feature>
<dbReference type="Proteomes" id="UP001303946">
    <property type="component" value="Chromosome"/>
</dbReference>
<feature type="domain" description="Zinc finger DksA/TraR C4-type" evidence="6">
    <location>
        <begin position="87"/>
        <end position="121"/>
    </location>
</feature>
<reference evidence="7 8" key="1">
    <citation type="submission" date="2023-10" db="EMBL/GenBank/DDBJ databases">
        <title>Bacteria for the degradation of biodegradable plastic PBAT(Polybutylene adipate terephthalate).</title>
        <authorList>
            <person name="Weon H.-Y."/>
            <person name="Yeon J."/>
        </authorList>
    </citation>
    <scope>NUCLEOTIDE SEQUENCE [LARGE SCALE GENOMIC DNA]</scope>
    <source>
        <strain evidence="7 8">SBD 7-3</strain>
    </source>
</reference>
<keyword evidence="8" id="KW-1185">Reference proteome</keyword>
<evidence type="ECO:0000256" key="1">
    <source>
        <dbReference type="ARBA" id="ARBA00022723"/>
    </source>
</evidence>
<evidence type="ECO:0000313" key="8">
    <source>
        <dbReference type="Proteomes" id="UP001303946"/>
    </source>
</evidence>
<feature type="compositionally biased region" description="Polar residues" evidence="5">
    <location>
        <begin position="36"/>
        <end position="47"/>
    </location>
</feature>
<dbReference type="RefSeq" id="WP_316703529.1">
    <property type="nucleotide sequence ID" value="NZ_CP136336.1"/>
</dbReference>
<proteinExistence type="predicted"/>
<evidence type="ECO:0000256" key="5">
    <source>
        <dbReference type="SAM" id="MobiDB-lite"/>
    </source>
</evidence>
<feature type="region of interest" description="Disordered" evidence="5">
    <location>
        <begin position="35"/>
        <end position="70"/>
    </location>
</feature>
<keyword evidence="3" id="KW-0862">Zinc</keyword>
<dbReference type="EMBL" id="CP136336">
    <property type="protein sequence ID" value="WOB10629.1"/>
    <property type="molecule type" value="Genomic_DNA"/>
</dbReference>
<evidence type="ECO:0000259" key="6">
    <source>
        <dbReference type="Pfam" id="PF01258"/>
    </source>
</evidence>